<dbReference type="EMBL" id="CP000851">
    <property type="protein sequence ID" value="ABV87715.1"/>
    <property type="molecule type" value="Genomic_DNA"/>
</dbReference>
<dbReference type="AlphaFoldDB" id="A8H578"/>
<gene>
    <name evidence="2" type="ordered locus">Spea_2395</name>
</gene>
<feature type="coiled-coil region" evidence="1">
    <location>
        <begin position="30"/>
        <end position="88"/>
    </location>
</feature>
<organism evidence="2 3">
    <name type="scientific">Shewanella pealeana (strain ATCC 700345 / ANG-SQ1)</name>
    <dbReference type="NCBI Taxonomy" id="398579"/>
    <lineage>
        <taxon>Bacteria</taxon>
        <taxon>Pseudomonadati</taxon>
        <taxon>Pseudomonadota</taxon>
        <taxon>Gammaproteobacteria</taxon>
        <taxon>Alteromonadales</taxon>
        <taxon>Shewanellaceae</taxon>
        <taxon>Shewanella</taxon>
    </lineage>
</organism>
<name>A8H578_SHEPA</name>
<evidence type="ECO:0000256" key="1">
    <source>
        <dbReference type="SAM" id="Coils"/>
    </source>
</evidence>
<dbReference type="KEGG" id="spl:Spea_2395"/>
<evidence type="ECO:0000313" key="2">
    <source>
        <dbReference type="EMBL" id="ABV87715.1"/>
    </source>
</evidence>
<keyword evidence="3" id="KW-1185">Reference proteome</keyword>
<proteinExistence type="predicted"/>
<dbReference type="Proteomes" id="UP000002608">
    <property type="component" value="Chromosome"/>
</dbReference>
<evidence type="ECO:0000313" key="3">
    <source>
        <dbReference type="Proteomes" id="UP000002608"/>
    </source>
</evidence>
<accession>A8H578</accession>
<dbReference type="RefSeq" id="WP_012155629.1">
    <property type="nucleotide sequence ID" value="NC_009901.1"/>
</dbReference>
<keyword evidence="1" id="KW-0175">Coiled coil</keyword>
<sequence>MKQDLTLALTVLLVAGLGSFDANAGRYEVRKEIREGIREVNREKREAAREVLRCKTRKCAKREIREGYREVAREKREARREIRHALHDNRHDQWRNNNDNFLTGVIVGGAIIGAATAIANDNN</sequence>
<dbReference type="OrthoDB" id="9860210at2"/>
<dbReference type="HOGENOM" id="CLU_2013698_0_0_6"/>
<protein>
    <submittedName>
        <fullName evidence="2">Uncharacterized protein</fullName>
    </submittedName>
</protein>
<reference evidence="2 3" key="1">
    <citation type="submission" date="2007-10" db="EMBL/GenBank/DDBJ databases">
        <title>Complete sequence of Shewanella pealeana ATCC 700345.</title>
        <authorList>
            <consortium name="US DOE Joint Genome Institute"/>
            <person name="Copeland A."/>
            <person name="Lucas S."/>
            <person name="Lapidus A."/>
            <person name="Barry K."/>
            <person name="Glavina del Rio T."/>
            <person name="Dalin E."/>
            <person name="Tice H."/>
            <person name="Pitluck S."/>
            <person name="Chertkov O."/>
            <person name="Brettin T."/>
            <person name="Bruce D."/>
            <person name="Detter J.C."/>
            <person name="Han C."/>
            <person name="Schmutz J."/>
            <person name="Larimer F."/>
            <person name="Land M."/>
            <person name="Hauser L."/>
            <person name="Kyrpides N."/>
            <person name="Kim E."/>
            <person name="Zhao J.-S.Z."/>
            <person name="Manno D."/>
            <person name="Hawari J."/>
            <person name="Richardson P."/>
        </authorList>
    </citation>
    <scope>NUCLEOTIDE SEQUENCE [LARGE SCALE GENOMIC DNA]</scope>
    <source>
        <strain evidence="3">ATCC 700345 / ANG-SQ1</strain>
    </source>
</reference>
<dbReference type="eggNOG" id="ENOG5034BTP">
    <property type="taxonomic scope" value="Bacteria"/>
</dbReference>